<feature type="region of interest" description="Disordered" evidence="1">
    <location>
        <begin position="218"/>
        <end position="242"/>
    </location>
</feature>
<protein>
    <submittedName>
        <fullName evidence="2">Transcriptional repressor protein YY1</fullName>
    </submittedName>
</protein>
<comment type="caution">
    <text evidence="2">The sequence shown here is derived from an EMBL/GenBank/DDBJ whole genome shotgun (WGS) entry which is preliminary data.</text>
</comment>
<name>A0AA35XMY9_GEOBA</name>
<feature type="region of interest" description="Disordered" evidence="1">
    <location>
        <begin position="115"/>
        <end position="154"/>
    </location>
</feature>
<evidence type="ECO:0000256" key="1">
    <source>
        <dbReference type="SAM" id="MobiDB-lite"/>
    </source>
</evidence>
<reference evidence="2" key="1">
    <citation type="submission" date="2023-03" db="EMBL/GenBank/DDBJ databases">
        <authorList>
            <person name="Steffen K."/>
            <person name="Cardenas P."/>
        </authorList>
    </citation>
    <scope>NUCLEOTIDE SEQUENCE</scope>
</reference>
<evidence type="ECO:0000313" key="3">
    <source>
        <dbReference type="Proteomes" id="UP001174909"/>
    </source>
</evidence>
<accession>A0AA35XMY9</accession>
<feature type="region of interest" description="Disordered" evidence="1">
    <location>
        <begin position="172"/>
        <end position="199"/>
    </location>
</feature>
<dbReference type="Proteomes" id="UP001174909">
    <property type="component" value="Unassembled WGS sequence"/>
</dbReference>
<dbReference type="AlphaFoldDB" id="A0AA35XMY9"/>
<feature type="compositionally biased region" description="Basic residues" evidence="1">
    <location>
        <begin position="145"/>
        <end position="154"/>
    </location>
</feature>
<proteinExistence type="predicted"/>
<organism evidence="2 3">
    <name type="scientific">Geodia barretti</name>
    <name type="common">Barrett's horny sponge</name>
    <dbReference type="NCBI Taxonomy" id="519541"/>
    <lineage>
        <taxon>Eukaryota</taxon>
        <taxon>Metazoa</taxon>
        <taxon>Porifera</taxon>
        <taxon>Demospongiae</taxon>
        <taxon>Heteroscleromorpha</taxon>
        <taxon>Tetractinellida</taxon>
        <taxon>Astrophorina</taxon>
        <taxon>Geodiidae</taxon>
        <taxon>Geodia</taxon>
    </lineage>
</organism>
<evidence type="ECO:0000313" key="2">
    <source>
        <dbReference type="EMBL" id="CAI8057642.1"/>
    </source>
</evidence>
<dbReference type="EMBL" id="CASHTH010004464">
    <property type="protein sequence ID" value="CAI8057642.1"/>
    <property type="molecule type" value="Genomic_DNA"/>
</dbReference>
<feature type="compositionally biased region" description="Gly residues" evidence="1">
    <location>
        <begin position="127"/>
        <end position="141"/>
    </location>
</feature>
<keyword evidence="3" id="KW-1185">Reference proteome</keyword>
<gene>
    <name evidence="2" type="ORF">GBAR_LOCUS31411</name>
</gene>
<sequence>MADSSSDVEINVDDVCDSMAAGDHGVEVETIIQGQAPLPGQADELDFMVQEEVETTTDGDTLTVELDPVDNVIIALQNTDGLQGGGHFDEQNGGLCETLAYGSSSSGIVVGRERAAAAGSGRKRRSGGAGAGGGREGGGRLGASAKKKSRKMRKGAVSVHFTNLKISTVLGSSAASKETREANEASFDASKSPRRWRKHSVPVRTLEGQFAVAMWSTDQRKQMSEDGGDDFFEYTRGKKIPP</sequence>